<proteinExistence type="inferred from homology"/>
<gene>
    <name evidence="7" type="ORF">EVB03_04595</name>
</gene>
<dbReference type="EC" id="2.7.7.6" evidence="7"/>
<dbReference type="Gene3D" id="1.10.10.10">
    <property type="entry name" value="Winged helix-like DNA-binding domain superfamily/Winged helix DNA-binding domain"/>
    <property type="match status" value="1"/>
</dbReference>
<dbReference type="Pfam" id="PF08281">
    <property type="entry name" value="Sigma70_r4_2"/>
    <property type="match status" value="1"/>
</dbReference>
<dbReference type="InterPro" id="IPR039425">
    <property type="entry name" value="RNA_pol_sigma-70-like"/>
</dbReference>
<dbReference type="SUPFAM" id="SSF88659">
    <property type="entry name" value="Sigma3 and sigma4 domains of RNA polymerase sigma factors"/>
    <property type="match status" value="1"/>
</dbReference>
<dbReference type="AlphaFoldDB" id="A0A520MH99"/>
<evidence type="ECO:0000259" key="5">
    <source>
        <dbReference type="Pfam" id="PF04542"/>
    </source>
</evidence>
<dbReference type="GO" id="GO:0003677">
    <property type="term" value="F:DNA binding"/>
    <property type="evidence" value="ECO:0007669"/>
    <property type="project" value="InterPro"/>
</dbReference>
<dbReference type="Gene3D" id="1.10.1740.10">
    <property type="match status" value="1"/>
</dbReference>
<comment type="caution">
    <text evidence="7">The sequence shown here is derived from an EMBL/GenBank/DDBJ whole genome shotgun (WGS) entry which is preliminary data.</text>
</comment>
<keyword evidence="2" id="KW-0805">Transcription regulation</keyword>
<dbReference type="Pfam" id="PF04542">
    <property type="entry name" value="Sigma70_r2"/>
    <property type="match status" value="1"/>
</dbReference>
<evidence type="ECO:0000256" key="2">
    <source>
        <dbReference type="ARBA" id="ARBA00023015"/>
    </source>
</evidence>
<organism evidence="7 8">
    <name type="scientific">SAR92 clade bacterium</name>
    <dbReference type="NCBI Taxonomy" id="2315479"/>
    <lineage>
        <taxon>Bacteria</taxon>
        <taxon>Pseudomonadati</taxon>
        <taxon>Pseudomonadota</taxon>
        <taxon>Gammaproteobacteria</taxon>
        <taxon>Cellvibrionales</taxon>
        <taxon>Porticoccaceae</taxon>
        <taxon>SAR92 clade</taxon>
    </lineage>
</organism>
<protein>
    <submittedName>
        <fullName evidence="7">RNA polymerase sigma factor</fullName>
        <ecNumber evidence="7">2.7.7.6</ecNumber>
    </submittedName>
</protein>
<dbReference type="GO" id="GO:0006352">
    <property type="term" value="P:DNA-templated transcription initiation"/>
    <property type="evidence" value="ECO:0007669"/>
    <property type="project" value="InterPro"/>
</dbReference>
<dbReference type="PANTHER" id="PTHR43133:SF64">
    <property type="entry name" value="ECF SIGMA FACTOR"/>
    <property type="match status" value="1"/>
</dbReference>
<dbReference type="PANTHER" id="PTHR43133">
    <property type="entry name" value="RNA POLYMERASE ECF-TYPE SIGMA FACTO"/>
    <property type="match status" value="1"/>
</dbReference>
<comment type="similarity">
    <text evidence="1">Belongs to the sigma-70 factor family. ECF subfamily.</text>
</comment>
<dbReference type="SUPFAM" id="SSF88946">
    <property type="entry name" value="Sigma2 domain of RNA polymerase sigma factors"/>
    <property type="match status" value="1"/>
</dbReference>
<keyword evidence="7" id="KW-0548">Nucleotidyltransferase</keyword>
<evidence type="ECO:0000256" key="3">
    <source>
        <dbReference type="ARBA" id="ARBA00023082"/>
    </source>
</evidence>
<dbReference type="GO" id="GO:0003899">
    <property type="term" value="F:DNA-directed RNA polymerase activity"/>
    <property type="evidence" value="ECO:0007669"/>
    <property type="project" value="UniProtKB-EC"/>
</dbReference>
<evidence type="ECO:0000256" key="1">
    <source>
        <dbReference type="ARBA" id="ARBA00010641"/>
    </source>
</evidence>
<dbReference type="InterPro" id="IPR013324">
    <property type="entry name" value="RNA_pol_sigma_r3/r4-like"/>
</dbReference>
<feature type="domain" description="RNA polymerase sigma factor 70 region 4 type 2" evidence="6">
    <location>
        <begin position="117"/>
        <end position="167"/>
    </location>
</feature>
<dbReference type="InterPro" id="IPR036388">
    <property type="entry name" value="WH-like_DNA-bd_sf"/>
</dbReference>
<dbReference type="InterPro" id="IPR013325">
    <property type="entry name" value="RNA_pol_sigma_r2"/>
</dbReference>
<accession>A0A520MH99</accession>
<dbReference type="EMBL" id="SHBP01000004">
    <property type="protein sequence ID" value="RZO20557.1"/>
    <property type="molecule type" value="Genomic_DNA"/>
</dbReference>
<evidence type="ECO:0000313" key="7">
    <source>
        <dbReference type="EMBL" id="RZO20557.1"/>
    </source>
</evidence>
<dbReference type="NCBIfam" id="NF006550">
    <property type="entry name" value="PRK09047.1"/>
    <property type="match status" value="1"/>
</dbReference>
<keyword evidence="7" id="KW-0808">Transferase</keyword>
<dbReference type="Proteomes" id="UP000315889">
    <property type="component" value="Unassembled WGS sequence"/>
</dbReference>
<evidence type="ECO:0000256" key="4">
    <source>
        <dbReference type="ARBA" id="ARBA00023163"/>
    </source>
</evidence>
<feature type="domain" description="RNA polymerase sigma-70 region 2" evidence="5">
    <location>
        <begin position="10"/>
        <end position="69"/>
    </location>
</feature>
<reference evidence="7 8" key="1">
    <citation type="submission" date="2019-02" db="EMBL/GenBank/DDBJ databases">
        <title>Prokaryotic population dynamics and viral predation in marine succession experiment using metagenomics: the confinement effect.</title>
        <authorList>
            <person name="Haro-Moreno J.M."/>
            <person name="Rodriguez-Valera F."/>
            <person name="Lopez-Perez M."/>
        </authorList>
    </citation>
    <scope>NUCLEOTIDE SEQUENCE [LARGE SCALE GENOMIC DNA]</scope>
    <source>
        <strain evidence="7">MED-G170</strain>
    </source>
</reference>
<evidence type="ECO:0000259" key="6">
    <source>
        <dbReference type="Pfam" id="PF08281"/>
    </source>
</evidence>
<dbReference type="InterPro" id="IPR013249">
    <property type="entry name" value="RNA_pol_sigma70_r4_t2"/>
</dbReference>
<evidence type="ECO:0000313" key="8">
    <source>
        <dbReference type="Proteomes" id="UP000315889"/>
    </source>
</evidence>
<keyword evidence="4" id="KW-0804">Transcription</keyword>
<sequence>MDQFLKYIERRAFHMARLSTRSLDDAHDIVQESMYKLVEKYADKDHRAWKPLFYRILNSKITDYYRRNTVKDRLFPWKKSDIEDAQDYCNTAVEQGIARSSEEPDAMMIRKQNTAKLASQIQGLAGRQKQAFILRTWEGLSTRETAKAMGCSEGSVKTHYSRAMNRLRSALKEDYND</sequence>
<dbReference type="InterPro" id="IPR014284">
    <property type="entry name" value="RNA_pol_sigma-70_dom"/>
</dbReference>
<name>A0A520MH99_9GAMM</name>
<dbReference type="InterPro" id="IPR007627">
    <property type="entry name" value="RNA_pol_sigma70_r2"/>
</dbReference>
<dbReference type="NCBIfam" id="TIGR02937">
    <property type="entry name" value="sigma70-ECF"/>
    <property type="match status" value="1"/>
</dbReference>
<keyword evidence="3" id="KW-0731">Sigma factor</keyword>
<dbReference type="GO" id="GO:0016987">
    <property type="term" value="F:sigma factor activity"/>
    <property type="evidence" value="ECO:0007669"/>
    <property type="project" value="UniProtKB-KW"/>
</dbReference>
<dbReference type="CDD" id="cd06171">
    <property type="entry name" value="Sigma70_r4"/>
    <property type="match status" value="1"/>
</dbReference>